<protein>
    <submittedName>
        <fullName evidence="1">Restriction endonuclease</fullName>
    </submittedName>
</protein>
<sequence length="258" mass="27966">MSQLDALHHREFEHAIRDLMRRDGCADAIQVGGAGDNGADVKATDPFGRWWVIQCKHRRNGLVGSPVGTPDLHVLNGTARQLHGADVGVLVTNGRFTSGCPPLAKSQKLHLVDRNLLGEWAASGRPLWVLLRAFHHHGARQIEPPRAMFTARARAVPDRSVNHGQQHLSGRAEGLIMAPVAAGREANRAHKRGDSQAQSAGSIPVTRSRQKPQASGPGLCCCPNRSGCLAPDLHHVADRPRFFGSRPKATARLAPPYR</sequence>
<keyword evidence="1" id="KW-0255">Endonuclease</keyword>
<keyword evidence="2" id="KW-1185">Reference proteome</keyword>
<proteinExistence type="predicted"/>
<accession>A0ACC6PXR2</accession>
<gene>
    <name evidence="1" type="ORF">WKI67_23225</name>
</gene>
<evidence type="ECO:0000313" key="1">
    <source>
        <dbReference type="EMBL" id="MEJ8636278.1"/>
    </source>
</evidence>
<name>A0ACC6PXR2_9ACTN</name>
<evidence type="ECO:0000313" key="2">
    <source>
        <dbReference type="Proteomes" id="UP001377168"/>
    </source>
</evidence>
<keyword evidence="1" id="KW-0540">Nuclease</keyword>
<reference evidence="1" key="1">
    <citation type="submission" date="2024-03" db="EMBL/GenBank/DDBJ databases">
        <title>Novel Streptomyces species of biotechnological and ecological value are a feature of Machair soil.</title>
        <authorList>
            <person name="Prole J.R."/>
            <person name="Goodfellow M."/>
            <person name="Allenby N."/>
            <person name="Ward A.C."/>
        </authorList>
    </citation>
    <scope>NUCLEOTIDE SEQUENCE</scope>
    <source>
        <strain evidence="1">MS2.AVA.5</strain>
    </source>
</reference>
<organism evidence="1 2">
    <name type="scientific">Streptomyces achmelvichensis</name>
    <dbReference type="NCBI Taxonomy" id="3134111"/>
    <lineage>
        <taxon>Bacteria</taxon>
        <taxon>Bacillati</taxon>
        <taxon>Actinomycetota</taxon>
        <taxon>Actinomycetes</taxon>
        <taxon>Kitasatosporales</taxon>
        <taxon>Streptomycetaceae</taxon>
        <taxon>Streptomyces</taxon>
    </lineage>
</organism>
<dbReference type="Proteomes" id="UP001377168">
    <property type="component" value="Unassembled WGS sequence"/>
</dbReference>
<dbReference type="EMBL" id="JBBKAJ010000022">
    <property type="protein sequence ID" value="MEJ8636278.1"/>
    <property type="molecule type" value="Genomic_DNA"/>
</dbReference>
<comment type="caution">
    <text evidence="1">The sequence shown here is derived from an EMBL/GenBank/DDBJ whole genome shotgun (WGS) entry which is preliminary data.</text>
</comment>
<keyword evidence="1" id="KW-0378">Hydrolase</keyword>